<gene>
    <name evidence="2" type="ORF">CBP36_07120</name>
</gene>
<dbReference type="OrthoDB" id="8859545at2"/>
<keyword evidence="1" id="KW-0732">Signal</keyword>
<keyword evidence="3" id="KW-1185">Reference proteome</keyword>
<evidence type="ECO:0000313" key="3">
    <source>
        <dbReference type="Proteomes" id="UP000194440"/>
    </source>
</evidence>
<feature type="chain" id="PRO_5012805810" evidence="1">
    <location>
        <begin position="32"/>
        <end position="300"/>
    </location>
</feature>
<accession>A0A240UC15</accession>
<dbReference type="AlphaFoldDB" id="A0A240UC15"/>
<evidence type="ECO:0000313" key="2">
    <source>
        <dbReference type="EMBL" id="ART58656.1"/>
    </source>
</evidence>
<organism evidence="2 3">
    <name type="scientific">Acidovorax carolinensis</name>
    <dbReference type="NCBI Taxonomy" id="553814"/>
    <lineage>
        <taxon>Bacteria</taxon>
        <taxon>Pseudomonadati</taxon>
        <taxon>Pseudomonadota</taxon>
        <taxon>Betaproteobacteria</taxon>
        <taxon>Burkholderiales</taxon>
        <taxon>Comamonadaceae</taxon>
        <taxon>Acidovorax</taxon>
    </lineage>
</organism>
<reference evidence="2" key="1">
    <citation type="submission" date="2017-05" db="EMBL/GenBank/DDBJ databases">
        <title>Polyphasic characterization of four soil-derived phenanthrene-degrading Acidovorax strains and proposal of Acidovorax phenanthrenivorans sp. nov.</title>
        <authorList>
            <person name="Singleton D."/>
            <person name="Lee J."/>
            <person name="Dickey A.N."/>
            <person name="Stroud A."/>
            <person name="Scholl E.H."/>
            <person name="Wright F.A."/>
            <person name="Aitken M.D."/>
        </authorList>
    </citation>
    <scope>NUCLEOTIDE SEQUENCE</scope>
    <source>
        <strain evidence="2">P4</strain>
    </source>
</reference>
<dbReference type="EMBL" id="CP021366">
    <property type="protein sequence ID" value="ART58656.1"/>
    <property type="molecule type" value="Genomic_DNA"/>
</dbReference>
<evidence type="ECO:0000256" key="1">
    <source>
        <dbReference type="SAM" id="SignalP"/>
    </source>
</evidence>
<proteinExistence type="predicted"/>
<dbReference type="Proteomes" id="UP000194440">
    <property type="component" value="Chromosome"/>
</dbReference>
<sequence>MNSKIKGRYNSVRVAVAGSLLLLCASGQAMAQGAIRVDCNDRFADELKWKLSDPERPVFGVKARDWSVESVREWQRQAIACINAKANWSEEAMKAPMRQNVNAMAASASTDLFSVRDEAMRKQGREAKVSDQRLSQVTLNGSGNPQEINIFYTDGNRGELRTCSTLKQGIGFAKVESYRQAAAFARMCQQVGVTDPSTVALLERQAAGINALYDAIDAFTNQVGAAAKQPASEAKVRELIAARERVAAQIKSMSLPLNDSYYTKAVYSIEKMQDQLNVQAESPRLSWRPVGLSQATIMAV</sequence>
<dbReference type="KEGG" id="acis:CBP35_11815"/>
<protein>
    <submittedName>
        <fullName evidence="2">Uncharacterized protein</fullName>
    </submittedName>
</protein>
<feature type="signal peptide" evidence="1">
    <location>
        <begin position="1"/>
        <end position="31"/>
    </location>
</feature>
<name>A0A240UC15_9BURK</name>
<dbReference type="KEGG" id="acip:CBP36_07120"/>
<dbReference type="RefSeq" id="WP_086927003.1">
    <property type="nucleotide sequence ID" value="NZ_CP021362.1"/>
</dbReference>